<organism evidence="3 4">
    <name type="scientific">Ideonella aquatica</name>
    <dbReference type="NCBI Taxonomy" id="2824119"/>
    <lineage>
        <taxon>Bacteria</taxon>
        <taxon>Pseudomonadati</taxon>
        <taxon>Pseudomonadota</taxon>
        <taxon>Betaproteobacteria</taxon>
        <taxon>Burkholderiales</taxon>
        <taxon>Sphaerotilaceae</taxon>
        <taxon>Ideonella</taxon>
    </lineage>
</organism>
<feature type="domain" description="LapB rubredoxin metal binding" evidence="2">
    <location>
        <begin position="152"/>
        <end position="178"/>
    </location>
</feature>
<evidence type="ECO:0000313" key="3">
    <source>
        <dbReference type="EMBL" id="MBQ0961775.1"/>
    </source>
</evidence>
<proteinExistence type="predicted"/>
<evidence type="ECO:0000259" key="2">
    <source>
        <dbReference type="Pfam" id="PF18073"/>
    </source>
</evidence>
<comment type="caution">
    <text evidence="3">The sequence shown here is derived from an EMBL/GenBank/DDBJ whole genome shotgun (WGS) entry which is preliminary data.</text>
</comment>
<sequence>DQAAAALATARAAAPNAPRPLLLAGQRALRLGDAAGALALWGDLEVRDPQVFQLVAQDYADAARNAGQQDSARQRLSEAYQRAPSLPLLRALARLDGAELADAPGLLPHLTAQPTLSAALGVLSRPVEQWDAASAQAVREAVARAAKPLQRYRCAACGFEAQRHFWQCPGCLSWDSFPPRMLEEP</sequence>
<accession>A0A940YKE4</accession>
<dbReference type="Proteomes" id="UP000678374">
    <property type="component" value="Unassembled WGS sequence"/>
</dbReference>
<evidence type="ECO:0000256" key="1">
    <source>
        <dbReference type="ARBA" id="ARBA00022723"/>
    </source>
</evidence>
<keyword evidence="1" id="KW-0479">Metal-binding</keyword>
<keyword evidence="4" id="KW-1185">Reference proteome</keyword>
<dbReference type="EMBL" id="JAGQDE010000039">
    <property type="protein sequence ID" value="MBQ0961775.1"/>
    <property type="molecule type" value="Genomic_DNA"/>
</dbReference>
<feature type="non-terminal residue" evidence="3">
    <location>
        <position position="1"/>
    </location>
</feature>
<reference evidence="3" key="1">
    <citation type="submission" date="2021-04" db="EMBL/GenBank/DDBJ databases">
        <title>The genome sequence of Ideonella sp. 4Y11.</title>
        <authorList>
            <person name="Liu Y."/>
        </authorList>
    </citation>
    <scope>NUCLEOTIDE SEQUENCE</scope>
    <source>
        <strain evidence="3">4Y11</strain>
    </source>
</reference>
<protein>
    <submittedName>
        <fullName evidence="3">Lipopolysaccharide assembly protein LapB</fullName>
    </submittedName>
</protein>
<name>A0A940YKE4_9BURK</name>
<dbReference type="InterPro" id="IPR041166">
    <property type="entry name" value="Rubredoxin_2"/>
</dbReference>
<evidence type="ECO:0000313" key="4">
    <source>
        <dbReference type="Proteomes" id="UP000678374"/>
    </source>
</evidence>
<gene>
    <name evidence="3" type="ORF">KAK06_22755</name>
</gene>
<dbReference type="Pfam" id="PF18073">
    <property type="entry name" value="Zn_ribbon_LapB"/>
    <property type="match status" value="1"/>
</dbReference>
<dbReference type="GO" id="GO:0046872">
    <property type="term" value="F:metal ion binding"/>
    <property type="evidence" value="ECO:0007669"/>
    <property type="project" value="UniProtKB-KW"/>
</dbReference>
<dbReference type="AlphaFoldDB" id="A0A940YKE4"/>